<proteinExistence type="predicted"/>
<gene>
    <name evidence="2" type="ORF">U732_8</name>
</gene>
<sequence length="113" mass="13103">MEQDLLSMFNIEVEEKEITPKKKDSNVSKSKEVSKPSNPLGDLENYKGEVIIKAYGNELFRVPGPIRKEDWDSILNTIRTEYGLPEFRKERTIHSFDKELGILCLDIKFQKKG</sequence>
<evidence type="ECO:0000313" key="3">
    <source>
        <dbReference type="Proteomes" id="UP000031366"/>
    </source>
</evidence>
<name>A0A0C1QV97_9CLOT</name>
<comment type="caution">
    <text evidence="2">The sequence shown here is derived from an EMBL/GenBank/DDBJ whole genome shotgun (WGS) entry which is preliminary data.</text>
</comment>
<evidence type="ECO:0000256" key="1">
    <source>
        <dbReference type="SAM" id="MobiDB-lite"/>
    </source>
</evidence>
<accession>A0A0C1QV97</accession>
<reference evidence="2 3" key="1">
    <citation type="journal article" date="2015" name="Infect. Genet. Evol.">
        <title>Genomic sequences of six botulinum neurotoxin-producing strains representing three clostridial species illustrate the mobility and diversity of botulinum neurotoxin genes.</title>
        <authorList>
            <person name="Smith T.J."/>
            <person name="Hill K.K."/>
            <person name="Xie G."/>
            <person name="Foley B.T."/>
            <person name="Williamson C.H."/>
            <person name="Foster J.T."/>
            <person name="Johnson S.L."/>
            <person name="Chertkov O."/>
            <person name="Teshima H."/>
            <person name="Gibbons H.S."/>
            <person name="Johnsky L.A."/>
            <person name="Karavis M.A."/>
            <person name="Smith L.A."/>
        </authorList>
    </citation>
    <scope>NUCLEOTIDE SEQUENCE [LARGE SCALE GENOMIC DNA]</scope>
    <source>
        <strain evidence="2 3">CDC 2741</strain>
    </source>
</reference>
<dbReference type="EMBL" id="AYSO01000020">
    <property type="protein sequence ID" value="KIE44932.1"/>
    <property type="molecule type" value="Genomic_DNA"/>
</dbReference>
<evidence type="ECO:0000313" key="2">
    <source>
        <dbReference type="EMBL" id="KIE44932.1"/>
    </source>
</evidence>
<dbReference type="Proteomes" id="UP000031366">
    <property type="component" value="Unassembled WGS sequence"/>
</dbReference>
<organism evidence="2 3">
    <name type="scientific">Clostridium argentinense CDC 2741</name>
    <dbReference type="NCBI Taxonomy" id="1418104"/>
    <lineage>
        <taxon>Bacteria</taxon>
        <taxon>Bacillati</taxon>
        <taxon>Bacillota</taxon>
        <taxon>Clostridia</taxon>
        <taxon>Eubacteriales</taxon>
        <taxon>Clostridiaceae</taxon>
        <taxon>Clostridium</taxon>
    </lineage>
</organism>
<protein>
    <submittedName>
        <fullName evidence="2">Uncharacterized protein</fullName>
    </submittedName>
</protein>
<feature type="compositionally biased region" description="Basic and acidic residues" evidence="1">
    <location>
        <begin position="19"/>
        <end position="34"/>
    </location>
</feature>
<feature type="region of interest" description="Disordered" evidence="1">
    <location>
        <begin position="19"/>
        <end position="43"/>
    </location>
</feature>
<dbReference type="RefSeq" id="WP_039635591.1">
    <property type="nucleotide sequence ID" value="NZ_AYSO01000020.1"/>
</dbReference>
<keyword evidence="3" id="KW-1185">Reference proteome</keyword>
<dbReference type="AlphaFoldDB" id="A0A0C1QV97"/>